<accession>A0A4Y3V652</accession>
<dbReference type="PANTHER" id="PTHR46696:SF1">
    <property type="entry name" value="CYTOCHROME P450 YJIB-RELATED"/>
    <property type="match status" value="1"/>
</dbReference>
<dbReference type="GO" id="GO:0005506">
    <property type="term" value="F:iron ion binding"/>
    <property type="evidence" value="ECO:0007669"/>
    <property type="project" value="InterPro"/>
</dbReference>
<comment type="similarity">
    <text evidence="1">Belongs to the cytochrome P450 family.</text>
</comment>
<gene>
    <name evidence="2" type="ORF">SSP24_03770</name>
</gene>
<proteinExistence type="inferred from homology"/>
<evidence type="ECO:0000313" key="2">
    <source>
        <dbReference type="EMBL" id="GEC02722.1"/>
    </source>
</evidence>
<dbReference type="AlphaFoldDB" id="A0A4Y3V652"/>
<dbReference type="EMBL" id="BJND01000004">
    <property type="protein sequence ID" value="GEC02722.1"/>
    <property type="molecule type" value="Genomic_DNA"/>
</dbReference>
<name>A0A4Y3V652_9ACTN</name>
<protein>
    <recommendedName>
        <fullName evidence="4">Cytochrome P450</fullName>
    </recommendedName>
</protein>
<organism evidence="2 3">
    <name type="scientific">Streptomyces spinoverrucosus</name>
    <dbReference type="NCBI Taxonomy" id="284043"/>
    <lineage>
        <taxon>Bacteria</taxon>
        <taxon>Bacillati</taxon>
        <taxon>Actinomycetota</taxon>
        <taxon>Actinomycetes</taxon>
        <taxon>Kitasatosporales</taxon>
        <taxon>Streptomycetaceae</taxon>
        <taxon>Streptomyces</taxon>
    </lineage>
</organism>
<dbReference type="GO" id="GO:0004497">
    <property type="term" value="F:monooxygenase activity"/>
    <property type="evidence" value="ECO:0007669"/>
    <property type="project" value="InterPro"/>
</dbReference>
<dbReference type="Proteomes" id="UP000317881">
    <property type="component" value="Unassembled WGS sequence"/>
</dbReference>
<dbReference type="GO" id="GO:0016705">
    <property type="term" value="F:oxidoreductase activity, acting on paired donors, with incorporation or reduction of molecular oxygen"/>
    <property type="evidence" value="ECO:0007669"/>
    <property type="project" value="InterPro"/>
</dbReference>
<dbReference type="Gene3D" id="1.10.630.10">
    <property type="entry name" value="Cytochrome P450"/>
    <property type="match status" value="1"/>
</dbReference>
<dbReference type="SUPFAM" id="SSF48264">
    <property type="entry name" value="Cytochrome P450"/>
    <property type="match status" value="1"/>
</dbReference>
<evidence type="ECO:0008006" key="4">
    <source>
        <dbReference type="Google" id="ProtNLM"/>
    </source>
</evidence>
<evidence type="ECO:0000256" key="1">
    <source>
        <dbReference type="ARBA" id="ARBA00010617"/>
    </source>
</evidence>
<dbReference type="GO" id="GO:0020037">
    <property type="term" value="F:heme binding"/>
    <property type="evidence" value="ECO:0007669"/>
    <property type="project" value="InterPro"/>
</dbReference>
<evidence type="ECO:0000313" key="3">
    <source>
        <dbReference type="Proteomes" id="UP000317881"/>
    </source>
</evidence>
<sequence length="77" mass="7901">MPIPGGSMVVVALGAAVCGIHYCLGAPLAHLETTIALRTLLARVPELELAGPAGSLQWIGSGIIRGVLSLPVRYRVG</sequence>
<comment type="caution">
    <text evidence="2">The sequence shown here is derived from an EMBL/GenBank/DDBJ whole genome shotgun (WGS) entry which is preliminary data.</text>
</comment>
<keyword evidence="3" id="KW-1185">Reference proteome</keyword>
<dbReference type="PANTHER" id="PTHR46696">
    <property type="entry name" value="P450, PUTATIVE (EUROFUNG)-RELATED"/>
    <property type="match status" value="1"/>
</dbReference>
<dbReference type="InterPro" id="IPR036396">
    <property type="entry name" value="Cyt_P450_sf"/>
</dbReference>
<reference evidence="2 3" key="1">
    <citation type="submission" date="2019-06" db="EMBL/GenBank/DDBJ databases">
        <title>Whole genome shotgun sequence of Streptomyces spinoverrucosus NBRC 14228.</title>
        <authorList>
            <person name="Hosoyama A."/>
            <person name="Uohara A."/>
            <person name="Ohji S."/>
            <person name="Ichikawa N."/>
        </authorList>
    </citation>
    <scope>NUCLEOTIDE SEQUENCE [LARGE SCALE GENOMIC DNA]</scope>
    <source>
        <strain evidence="2 3">NBRC 14228</strain>
    </source>
</reference>